<keyword evidence="8 9" id="KW-0131">Cell cycle</keyword>
<evidence type="ECO:0000256" key="2">
    <source>
        <dbReference type="ARBA" id="ARBA00022475"/>
    </source>
</evidence>
<name>A0A448VMF5_9NEIS</name>
<dbReference type="InterPro" id="IPR045335">
    <property type="entry name" value="FtsQ_C_sf"/>
</dbReference>
<evidence type="ECO:0000313" key="12">
    <source>
        <dbReference type="Proteomes" id="UP000272771"/>
    </source>
</evidence>
<evidence type="ECO:0000256" key="3">
    <source>
        <dbReference type="ARBA" id="ARBA00022519"/>
    </source>
</evidence>
<evidence type="ECO:0000256" key="7">
    <source>
        <dbReference type="ARBA" id="ARBA00023136"/>
    </source>
</evidence>
<dbReference type="STRING" id="28091.SAMEA3174300_01583"/>
<evidence type="ECO:0000256" key="9">
    <source>
        <dbReference type="HAMAP-Rule" id="MF_00911"/>
    </source>
</evidence>
<dbReference type="InterPro" id="IPR005548">
    <property type="entry name" value="Cell_div_FtsQ/DivIB_C"/>
</dbReference>
<dbReference type="KEGG" id="nwe:SAMEA3174300_1583"/>
<dbReference type="InterPro" id="IPR034746">
    <property type="entry name" value="POTRA"/>
</dbReference>
<evidence type="ECO:0000256" key="6">
    <source>
        <dbReference type="ARBA" id="ARBA00022989"/>
    </source>
</evidence>
<feature type="domain" description="POTRA" evidence="10">
    <location>
        <begin position="37"/>
        <end position="106"/>
    </location>
</feature>
<dbReference type="GO" id="GO:0032153">
    <property type="term" value="C:cell division site"/>
    <property type="evidence" value="ECO:0007669"/>
    <property type="project" value="UniProtKB-UniRule"/>
</dbReference>
<keyword evidence="12" id="KW-1185">Reference proteome</keyword>
<dbReference type="InterPro" id="IPR013685">
    <property type="entry name" value="POTRA_FtsQ_type"/>
</dbReference>
<dbReference type="Gene3D" id="3.40.50.11690">
    <property type="entry name" value="Cell division protein FtsQ/DivIB"/>
    <property type="match status" value="1"/>
</dbReference>
<keyword evidence="6 9" id="KW-1133">Transmembrane helix</keyword>
<dbReference type="GO" id="GO:0043093">
    <property type="term" value="P:FtsZ-dependent cytokinesis"/>
    <property type="evidence" value="ECO:0007669"/>
    <property type="project" value="UniProtKB-UniRule"/>
</dbReference>
<comment type="subunit">
    <text evidence="9">Part of a complex composed of FtsB, FtsL and FtsQ.</text>
</comment>
<dbReference type="RefSeq" id="WP_004283215.1">
    <property type="nucleotide sequence ID" value="NZ_CAUJRG010000007.1"/>
</dbReference>
<dbReference type="PANTHER" id="PTHR35851:SF1">
    <property type="entry name" value="CELL DIVISION PROTEIN FTSQ"/>
    <property type="match status" value="1"/>
</dbReference>
<accession>A0A448VMF5</accession>
<evidence type="ECO:0000256" key="4">
    <source>
        <dbReference type="ARBA" id="ARBA00022618"/>
    </source>
</evidence>
<evidence type="ECO:0000256" key="8">
    <source>
        <dbReference type="ARBA" id="ARBA00023306"/>
    </source>
</evidence>
<dbReference type="OrthoDB" id="9790370at2"/>
<dbReference type="PROSITE" id="PS51779">
    <property type="entry name" value="POTRA"/>
    <property type="match status" value="1"/>
</dbReference>
<dbReference type="GO" id="GO:0005886">
    <property type="term" value="C:plasma membrane"/>
    <property type="evidence" value="ECO:0007669"/>
    <property type="project" value="UniProtKB-SubCell"/>
</dbReference>
<dbReference type="HAMAP" id="MF_00911">
    <property type="entry name" value="FtsQ_subfam"/>
    <property type="match status" value="1"/>
</dbReference>
<keyword evidence="4 9" id="KW-0132">Cell division</keyword>
<feature type="transmembrane region" description="Helical" evidence="9">
    <location>
        <begin position="12"/>
        <end position="32"/>
    </location>
</feature>
<organism evidence="11 12">
    <name type="scientific">Neisseria weaveri</name>
    <dbReference type="NCBI Taxonomy" id="28091"/>
    <lineage>
        <taxon>Bacteria</taxon>
        <taxon>Pseudomonadati</taxon>
        <taxon>Pseudomonadota</taxon>
        <taxon>Betaproteobacteria</taxon>
        <taxon>Neisseriales</taxon>
        <taxon>Neisseriaceae</taxon>
        <taxon>Neisseria</taxon>
    </lineage>
</organism>
<dbReference type="Pfam" id="PF03799">
    <property type="entry name" value="FtsQ_DivIB_C"/>
    <property type="match status" value="1"/>
</dbReference>
<dbReference type="PANTHER" id="PTHR35851">
    <property type="entry name" value="CELL DIVISION PROTEIN FTSQ"/>
    <property type="match status" value="1"/>
</dbReference>
<comment type="function">
    <text evidence="9">Essential cell division protein. May link together the upstream cell division proteins, which are predominantly cytoplasmic, with the downstream cell division proteins, which are predominantly periplasmic. May control correct divisome assembly.</text>
</comment>
<dbReference type="Pfam" id="PF08478">
    <property type="entry name" value="POTRA_1"/>
    <property type="match status" value="1"/>
</dbReference>
<dbReference type="Gene3D" id="3.10.20.310">
    <property type="entry name" value="membrane protein fhac"/>
    <property type="match status" value="1"/>
</dbReference>
<dbReference type="GO" id="GO:0090529">
    <property type="term" value="P:cell septum assembly"/>
    <property type="evidence" value="ECO:0007669"/>
    <property type="project" value="InterPro"/>
</dbReference>
<dbReference type="AlphaFoldDB" id="A0A448VMF5"/>
<dbReference type="EMBL" id="LR134533">
    <property type="protein sequence ID" value="VEJ50959.1"/>
    <property type="molecule type" value="Genomic_DNA"/>
</dbReference>
<evidence type="ECO:0000256" key="5">
    <source>
        <dbReference type="ARBA" id="ARBA00022692"/>
    </source>
</evidence>
<keyword evidence="2 9" id="KW-1003">Cell membrane</keyword>
<evidence type="ECO:0000256" key="1">
    <source>
        <dbReference type="ARBA" id="ARBA00004370"/>
    </source>
</evidence>
<evidence type="ECO:0000259" key="10">
    <source>
        <dbReference type="PROSITE" id="PS51779"/>
    </source>
</evidence>
<reference evidence="11 12" key="1">
    <citation type="submission" date="2018-12" db="EMBL/GenBank/DDBJ databases">
        <authorList>
            <consortium name="Pathogen Informatics"/>
        </authorList>
    </citation>
    <scope>NUCLEOTIDE SEQUENCE [LARGE SCALE GENOMIC DNA]</scope>
    <source>
        <strain evidence="11 12">NCTC12742</strain>
    </source>
</reference>
<gene>
    <name evidence="9 11" type="primary">ftsQ</name>
    <name evidence="11" type="ORF">NCTC12742_00959</name>
</gene>
<sequence>MWDNASAMARMIGWLKLLTVLILLSAGGVWLYNSPYFPIKQVKIEGDLQRVGSKQLQTIAQKYIRGNIFKADLNGAQEAFQSLPWIQSALVRRRLPDTVEIILEEHVPVARWNKSGLVDEQGKIFQAPTDEHFPRFEGNSESAGDMVRHYHLFQTTLKPLGLKIAELQHTPRSAWSLVLESGLVIRLGRTDEVERLERFVQVWPSVLRQNKERLEYVDMRYKDGFSVRYRPQQAGEGMPSENHSDE</sequence>
<dbReference type="InterPro" id="IPR026579">
    <property type="entry name" value="FtsQ"/>
</dbReference>
<keyword evidence="7 9" id="KW-0472">Membrane</keyword>
<comment type="similarity">
    <text evidence="9">Belongs to the FtsQ/DivIB family. FtsQ subfamily.</text>
</comment>
<protein>
    <recommendedName>
        <fullName evidence="9">Cell division protein FtsQ</fullName>
    </recommendedName>
</protein>
<proteinExistence type="inferred from homology"/>
<keyword evidence="5 9" id="KW-0812">Transmembrane</keyword>
<evidence type="ECO:0000313" key="11">
    <source>
        <dbReference type="EMBL" id="VEJ50959.1"/>
    </source>
</evidence>
<comment type="subcellular location">
    <subcellularLocation>
        <location evidence="9">Cell inner membrane</location>
        <topology evidence="9">Single-pass type II membrane protein</topology>
    </subcellularLocation>
    <subcellularLocation>
        <location evidence="1">Membrane</location>
    </subcellularLocation>
    <text evidence="9">Localizes to the division septum.</text>
</comment>
<dbReference type="Proteomes" id="UP000272771">
    <property type="component" value="Chromosome"/>
</dbReference>
<keyword evidence="3 9" id="KW-0997">Cell inner membrane</keyword>